<evidence type="ECO:0000313" key="3">
    <source>
        <dbReference type="Proteomes" id="UP000203096"/>
    </source>
</evidence>
<feature type="region of interest" description="Disordered" evidence="1">
    <location>
        <begin position="310"/>
        <end position="360"/>
    </location>
</feature>
<dbReference type="EMBL" id="KJ433976">
    <property type="protein sequence ID" value="AHJ88508.1"/>
    <property type="molecule type" value="Genomic_DNA"/>
</dbReference>
<gene>
    <name evidence="2" type="ORF">Jolie1_08</name>
</gene>
<dbReference type="Proteomes" id="UP000203096">
    <property type="component" value="Segment"/>
</dbReference>
<protein>
    <submittedName>
        <fullName evidence="2">Portal protein</fullName>
    </submittedName>
</protein>
<sequence length="806" mass="86571">MWPERGEALSRTIECEAALTEVYALALNTWVVATEPFVVSSLVAASLPPEPDSVTETASVWDQLSSELILACLSSLWALSVVEASEGLEIDLPEFDENVITPSISVKVVNAITSTSEVATDELVSAIARVEADPFLLAARDEYLDSQRPSVAATPTLMRDRVAAAVRDATPALADDTPDVEVVITEQRRAAAEVLSPGSEATRVVARLQGYGAASVQNAAVVTAAHRSEDATTLDKTWIATLDGKTRHTHFAADGQRTPLTGKFQIGTAQLDYPADPGGPPEEVKNCRCRVGILAHDEAIPDEVDRHTERLDGRDSVQINRRGSQQDEIERRERQGTVRAREDEDGIGRTAQTAAGGWTAPSEQEYGMTQYVTFTDQPVAFVGIESSDGRMLSPDIDLTVRQTPLPVMWCQQTNYGHMDAYTVGVTEAARLEGDRILASGYMLDDEHSSTAFDHAARKVSRPSIDLAATEWMLVDENGKEITEDEWWDLPMDAKVIQCVTKGELIGFTLVATPAFGETMLEFNPEPEDRELGLVASAAEQFRPRVYPAAQFVRTPDQYLTEPTEIQMDPDTGRIFGHLACFGSCHRSLQAQCVMAPKSPSNYSQFHTSPSVRLDDGTRLAVGRLTVGTGHADERLGGAAAMSHYDNTGSCFALVRAYETPIGIEVSGVAAPWATAEQIEMGLAAPLSGDWRDFGQGLDLIAALAVNTPGFAVRGREDADGRSVALVASLAPKPTGPRGTSGTALTASAISEIVAAAVTKALTDRDEQAELDALLAEATQLVGEPAPALTPEQEIDAMLAELAGQEN</sequence>
<evidence type="ECO:0000256" key="1">
    <source>
        <dbReference type="SAM" id="MobiDB-lite"/>
    </source>
</evidence>
<reference evidence="2 3" key="1">
    <citation type="journal article" date="2014" name="Genome Announc.">
        <title>Complete genome sequences of nine mycobacteriophages.</title>
        <authorList>
            <person name="Franceschelli J.J."/>
            <person name="Suarez C.A."/>
            <person name="Teran L."/>
            <person name="Raya R.R."/>
            <person name="Morbidoni H.R."/>
        </authorList>
    </citation>
    <scope>NUCLEOTIDE SEQUENCE [LARGE SCALE GENOMIC DNA]</scope>
</reference>
<dbReference type="GeneID" id="18505872"/>
<proteinExistence type="predicted"/>
<keyword evidence="3" id="KW-1185">Reference proteome</keyword>
<feature type="compositionally biased region" description="Basic and acidic residues" evidence="1">
    <location>
        <begin position="324"/>
        <end position="342"/>
    </location>
</feature>
<name>W8EJV9_9CAUD</name>
<dbReference type="RefSeq" id="YP_009009208.1">
    <property type="nucleotide sequence ID" value="NC_023600.1"/>
</dbReference>
<dbReference type="KEGG" id="vg:18505872"/>
<evidence type="ECO:0000313" key="2">
    <source>
        <dbReference type="EMBL" id="AHJ88508.1"/>
    </source>
</evidence>
<accession>W8EJV9</accession>
<organism evidence="2 3">
    <name type="scientific">Mycobacterium phage Julie1</name>
    <dbReference type="NCBI Taxonomy" id="1463812"/>
    <lineage>
        <taxon>Viruses</taxon>
        <taxon>Duplodnaviria</taxon>
        <taxon>Heunggongvirae</taxon>
        <taxon>Uroviricota</taxon>
        <taxon>Caudoviricetes</taxon>
        <taxon>Bclasvirinae</taxon>
        <taxon>Julieunavirus</taxon>
        <taxon>Julieunavirus julie1</taxon>
    </lineage>
</organism>